<feature type="coiled-coil region" evidence="12">
    <location>
        <begin position="975"/>
        <end position="1037"/>
    </location>
</feature>
<keyword evidence="5 11" id="KW-0067">ATP-binding</keyword>
<dbReference type="NCBIfam" id="NF004349">
    <property type="entry name" value="PRK05729.1"/>
    <property type="match status" value="1"/>
</dbReference>
<dbReference type="PRINTS" id="PR00986">
    <property type="entry name" value="TRNASYNTHVAL"/>
</dbReference>
<dbReference type="Gene3D" id="1.10.287.380">
    <property type="entry name" value="Valyl-tRNA synthetase, C-terminal domain"/>
    <property type="match status" value="1"/>
</dbReference>
<feature type="non-terminal residue" evidence="16">
    <location>
        <position position="1"/>
    </location>
</feature>
<dbReference type="Pfam" id="PF00133">
    <property type="entry name" value="tRNA-synt_1"/>
    <property type="match status" value="1"/>
</dbReference>
<feature type="compositionally biased region" description="Basic and acidic residues" evidence="13">
    <location>
        <begin position="14"/>
        <end position="43"/>
    </location>
</feature>
<dbReference type="Proteomes" id="UP000837857">
    <property type="component" value="Chromosome 18"/>
</dbReference>
<dbReference type="Gene3D" id="3.40.50.620">
    <property type="entry name" value="HUPs"/>
    <property type="match status" value="2"/>
</dbReference>
<evidence type="ECO:0000256" key="5">
    <source>
        <dbReference type="ARBA" id="ARBA00022840"/>
    </source>
</evidence>
<evidence type="ECO:0000256" key="2">
    <source>
        <dbReference type="ARBA" id="ARBA00013169"/>
    </source>
</evidence>
<dbReference type="CDD" id="cd20335">
    <property type="entry name" value="BRcat_RBR"/>
    <property type="match status" value="1"/>
</dbReference>
<evidence type="ECO:0000256" key="9">
    <source>
        <dbReference type="ARBA" id="ARBA00029936"/>
    </source>
</evidence>
<dbReference type="HAMAP" id="MF_02004">
    <property type="entry name" value="Val_tRNA_synth_type1"/>
    <property type="match status" value="1"/>
</dbReference>
<evidence type="ECO:0000256" key="4">
    <source>
        <dbReference type="ARBA" id="ARBA00022741"/>
    </source>
</evidence>
<dbReference type="InterPro" id="IPR014729">
    <property type="entry name" value="Rossmann-like_a/b/a_fold"/>
</dbReference>
<dbReference type="InterPro" id="IPR033705">
    <property type="entry name" value="Anticodon_Ia_Val"/>
</dbReference>
<dbReference type="SUPFAM" id="SSF52374">
    <property type="entry name" value="Nucleotidylyl transferase"/>
    <property type="match status" value="1"/>
</dbReference>
<dbReference type="Gene3D" id="3.90.740.10">
    <property type="entry name" value="Valyl/Leucyl/Isoleucyl-tRNA synthetase, editing domain"/>
    <property type="match status" value="1"/>
</dbReference>
<dbReference type="Gene3D" id="4.10.1110.10">
    <property type="entry name" value="AN1-like Zinc finger"/>
    <property type="match status" value="1"/>
</dbReference>
<dbReference type="InterPro" id="IPR009080">
    <property type="entry name" value="tRNAsynth_Ia_anticodon-bd"/>
</dbReference>
<dbReference type="CDD" id="cd00817">
    <property type="entry name" value="ValRS_core"/>
    <property type="match status" value="1"/>
</dbReference>
<comment type="catalytic activity">
    <reaction evidence="10">
        <text>tRNA(Val) + L-valine + ATP = L-valyl-tRNA(Val) + AMP + diphosphate</text>
        <dbReference type="Rhea" id="RHEA:10704"/>
        <dbReference type="Rhea" id="RHEA-COMP:9672"/>
        <dbReference type="Rhea" id="RHEA-COMP:9708"/>
        <dbReference type="ChEBI" id="CHEBI:30616"/>
        <dbReference type="ChEBI" id="CHEBI:33019"/>
        <dbReference type="ChEBI" id="CHEBI:57762"/>
        <dbReference type="ChEBI" id="CHEBI:78442"/>
        <dbReference type="ChEBI" id="CHEBI:78537"/>
        <dbReference type="ChEBI" id="CHEBI:456215"/>
        <dbReference type="EC" id="6.1.1.9"/>
    </reaction>
</comment>
<comment type="similarity">
    <text evidence="1 11">Belongs to the class-I aminoacyl-tRNA synthetase family.</text>
</comment>
<evidence type="ECO:0000256" key="12">
    <source>
        <dbReference type="SAM" id="Coils"/>
    </source>
</evidence>
<evidence type="ECO:0000256" key="3">
    <source>
        <dbReference type="ARBA" id="ARBA00022598"/>
    </source>
</evidence>
<evidence type="ECO:0000259" key="15">
    <source>
        <dbReference type="Pfam" id="PF08264"/>
    </source>
</evidence>
<dbReference type="EMBL" id="OW152830">
    <property type="protein sequence ID" value="CAH2048851.1"/>
    <property type="molecule type" value="Genomic_DNA"/>
</dbReference>
<dbReference type="InterPro" id="IPR009008">
    <property type="entry name" value="Val/Leu/Ile-tRNA-synth_edit"/>
</dbReference>
<dbReference type="InterPro" id="IPR002300">
    <property type="entry name" value="aa-tRNA-synth_Ia"/>
</dbReference>
<name>A0ABN8I4X2_9NEOP</name>
<gene>
    <name evidence="16" type="ORF">IPOD504_LOCUS6425</name>
</gene>
<protein>
    <recommendedName>
        <fullName evidence="8">Valine--tRNA ligase</fullName>
        <ecNumber evidence="2">6.1.1.9</ecNumber>
    </recommendedName>
    <alternativeName>
        <fullName evidence="9">Valyl-tRNA synthetase</fullName>
    </alternativeName>
</protein>
<keyword evidence="3 11" id="KW-0436">Ligase</keyword>
<evidence type="ECO:0000256" key="8">
    <source>
        <dbReference type="ARBA" id="ARBA00024407"/>
    </source>
</evidence>
<sequence>MTDNELQNDLGDQPQEKTAKQLEKEAKKAAKLEKLKAKLDKKSSAPAVQKVQKDKPEKKLKEAKESAVYSGNTTPGDKKDIAGPMPDAYSPQYVEAAWYAWWEKQGFFKPEYGRKSILDPNPKGKFVMVIPPPNVTGTLHLGHALTNAVEDAITRWHRMNGRTTLWNPGCDHAGIATQVVVEKKVWREEKKTRHDLGREEFIKRVWDWKNEKGDRIYSQLRSLGSSFDWSRVRFTMDPSMCRAVNEAFIRLHDSGDIYRANRLVNWSCALKSAISDIEVDKVELSGRTMLSIPGYEQKVEFGVLVLFAYKAEDTGEEVVVATTRVETMLGDVAVAVHPQDVRYKHLLGKYLVHPILKRKLPVIADDYVDMNFGTGAVKITPAHDPNDYEIGKRHGLPCLTIFDDEGVMLHNCGPFAGKKRFQVRREIVKTLEQLKLYKETKDHAMVVPLCSRSKDVVEPMLKPQWYIKCDTMAAEAIRAVKTGELKIIPDVHEKIWYHWMENIRDWCISRQLWWGHRIPAYRVQLPAQTEDELWVSAHSEEEALAKASAKYGVASELITLKRDEDVLDTWFSSGLFPFSIFGWPDQTDDLKAFYPGTLLETGHDILFFWVARMVFFGQKLLGKLPFKEVYLHPMVRDAHGRKMSKSLGNVIDPVDVVRGVTLDQLHGQLLESNLDPREVERARLGQRQDYPNGIPECGTDALRFALCAMTQGRDLNLDILRVQGYRFFCNKLWNATKFALMYFPKDTTYEALNTSLPALSPMDQWMLSRLSLAVQKVNSGFQHYDFPSATTHCYNLWLYDLCDVYLEYLKPVFASGTDSEKEAARRTLYTTLEYGLKLLSPFMPFVTEELFQRLPRADSTCPSICVASYPTESDAPWRSEQLESEVETVMKMVHQIRSTRSEYNLTNKQKTTAHLLISSELKVDELRSLFRSLQSLANSELSDEQPPMGCSILTISDKIEVHLVLKGLIDPQKEIAKLDKKKETLSQTINKLQQAMAAEDYSTKVPAEVQKANTEKLSQSQGELERLNKAMETLKVIAPKPRDINLKNDDEIFRCSEKGCKKGNLHEMLCNKCQKHFCIEHRFHPSCPEIDDETMATKIEQYEAPRRQFQEANKYLQQQITENIRKALQSSAKVKTATKIHLMRVKQKASGPKSIPASERVYFAIKKPINMSPKPVRIVTDVDKVEQIESVTLDPDLKDTVPVFISS</sequence>
<accession>A0ABN8I4X2</accession>
<evidence type="ECO:0000259" key="14">
    <source>
        <dbReference type="Pfam" id="PF00133"/>
    </source>
</evidence>
<dbReference type="InterPro" id="IPR010978">
    <property type="entry name" value="tRNA-bd_arm"/>
</dbReference>
<dbReference type="SUPFAM" id="SSF118310">
    <property type="entry name" value="AN1-like Zinc finger"/>
    <property type="match status" value="1"/>
</dbReference>
<evidence type="ECO:0000256" key="6">
    <source>
        <dbReference type="ARBA" id="ARBA00022917"/>
    </source>
</evidence>
<dbReference type="Gene3D" id="1.10.730.10">
    <property type="entry name" value="Isoleucyl-tRNA Synthetase, Domain 1"/>
    <property type="match status" value="1"/>
</dbReference>
<evidence type="ECO:0000313" key="17">
    <source>
        <dbReference type="Proteomes" id="UP000837857"/>
    </source>
</evidence>
<evidence type="ECO:0000256" key="7">
    <source>
        <dbReference type="ARBA" id="ARBA00023146"/>
    </source>
</evidence>
<dbReference type="PANTHER" id="PTHR11946:SF109">
    <property type="entry name" value="VALINE--TRNA LIGASE"/>
    <property type="match status" value="1"/>
</dbReference>
<feature type="region of interest" description="Disordered" evidence="13">
    <location>
        <begin position="1"/>
        <end position="83"/>
    </location>
</feature>
<keyword evidence="4 11" id="KW-0547">Nucleotide-binding</keyword>
<dbReference type="CDD" id="cd07962">
    <property type="entry name" value="Anticodon_Ia_Val"/>
    <property type="match status" value="1"/>
</dbReference>
<keyword evidence="7 11" id="KW-0030">Aminoacyl-tRNA synthetase</keyword>
<dbReference type="InterPro" id="IPR013155">
    <property type="entry name" value="M/V/L/I-tRNA-synth_anticd-bd"/>
</dbReference>
<dbReference type="SUPFAM" id="SSF47323">
    <property type="entry name" value="Anticodon-binding domain of a subclass of class I aminoacyl-tRNA synthetases"/>
    <property type="match status" value="1"/>
</dbReference>
<proteinExistence type="inferred from homology"/>
<dbReference type="PANTHER" id="PTHR11946">
    <property type="entry name" value="VALYL-TRNA SYNTHETASES"/>
    <property type="match status" value="1"/>
</dbReference>
<organism evidence="16 17">
    <name type="scientific">Iphiclides podalirius</name>
    <name type="common">scarce swallowtail</name>
    <dbReference type="NCBI Taxonomy" id="110791"/>
    <lineage>
        <taxon>Eukaryota</taxon>
        <taxon>Metazoa</taxon>
        <taxon>Ecdysozoa</taxon>
        <taxon>Arthropoda</taxon>
        <taxon>Hexapoda</taxon>
        <taxon>Insecta</taxon>
        <taxon>Pterygota</taxon>
        <taxon>Neoptera</taxon>
        <taxon>Endopterygota</taxon>
        <taxon>Lepidoptera</taxon>
        <taxon>Glossata</taxon>
        <taxon>Ditrysia</taxon>
        <taxon>Papilionoidea</taxon>
        <taxon>Papilionidae</taxon>
        <taxon>Papilioninae</taxon>
        <taxon>Iphiclides</taxon>
    </lineage>
</organism>
<evidence type="ECO:0000313" key="16">
    <source>
        <dbReference type="EMBL" id="CAH2048851.1"/>
    </source>
</evidence>
<evidence type="ECO:0000256" key="13">
    <source>
        <dbReference type="SAM" id="MobiDB-lite"/>
    </source>
</evidence>
<evidence type="ECO:0000256" key="10">
    <source>
        <dbReference type="ARBA" id="ARBA00047552"/>
    </source>
</evidence>
<dbReference type="EC" id="6.1.1.9" evidence="2"/>
<dbReference type="InterPro" id="IPR037118">
    <property type="entry name" value="Val-tRNA_synth_C_sf"/>
</dbReference>
<keyword evidence="17" id="KW-1185">Reference proteome</keyword>
<evidence type="ECO:0000256" key="11">
    <source>
        <dbReference type="RuleBase" id="RU363035"/>
    </source>
</evidence>
<feature type="compositionally biased region" description="Basic and acidic residues" evidence="13">
    <location>
        <begin position="51"/>
        <end position="65"/>
    </location>
</feature>
<keyword evidence="6 11" id="KW-0648">Protein biosynthesis</keyword>
<feature type="domain" description="Aminoacyl-tRNA synthetase class Ia" evidence="14">
    <location>
        <begin position="98"/>
        <end position="718"/>
    </location>
</feature>
<dbReference type="SUPFAM" id="SSF46589">
    <property type="entry name" value="tRNA-binding arm"/>
    <property type="match status" value="1"/>
</dbReference>
<keyword evidence="12" id="KW-0175">Coiled coil</keyword>
<dbReference type="PROSITE" id="PS00178">
    <property type="entry name" value="AA_TRNA_LIGASE_I"/>
    <property type="match status" value="1"/>
</dbReference>
<dbReference type="InterPro" id="IPR001412">
    <property type="entry name" value="aa-tRNA-synth_I_CS"/>
</dbReference>
<reference evidence="16" key="1">
    <citation type="submission" date="2022-03" db="EMBL/GenBank/DDBJ databases">
        <authorList>
            <person name="Martin H S."/>
        </authorList>
    </citation>
    <scope>NUCLEOTIDE SEQUENCE</scope>
</reference>
<evidence type="ECO:0000256" key="1">
    <source>
        <dbReference type="ARBA" id="ARBA00005594"/>
    </source>
</evidence>
<dbReference type="NCBIfam" id="TIGR00422">
    <property type="entry name" value="valS"/>
    <property type="match status" value="1"/>
</dbReference>
<dbReference type="InterPro" id="IPR002303">
    <property type="entry name" value="Valyl-tRNA_ligase"/>
</dbReference>
<dbReference type="SUPFAM" id="SSF50677">
    <property type="entry name" value="ValRS/IleRS/LeuRS editing domain"/>
    <property type="match status" value="1"/>
</dbReference>
<feature type="domain" description="Methionyl/Valyl/Leucyl/Isoleucyl-tRNA synthetase anticodon-binding" evidence="15">
    <location>
        <begin position="763"/>
        <end position="912"/>
    </location>
</feature>
<dbReference type="InterPro" id="IPR035896">
    <property type="entry name" value="AN1-like_Znf"/>
</dbReference>
<dbReference type="Pfam" id="PF08264">
    <property type="entry name" value="Anticodon_1"/>
    <property type="match status" value="1"/>
</dbReference>